<dbReference type="EMBL" id="CP003495">
    <property type="protein sequence ID" value="AFY29225.1"/>
    <property type="molecule type" value="Genomic_DNA"/>
</dbReference>
<dbReference type="HOGENOM" id="CLU_741280_0_0_3"/>
<gene>
    <name evidence="2" type="ordered locus">Cyagr_2106</name>
</gene>
<dbReference type="Proteomes" id="UP000010388">
    <property type="component" value="Chromosome"/>
</dbReference>
<dbReference type="InterPro" id="IPR028098">
    <property type="entry name" value="Glyco_trans_4-like_N"/>
</dbReference>
<reference evidence="3" key="1">
    <citation type="journal article" date="2013" name="Proc. Natl. Acad. Sci. U.S.A.">
        <title>Improving the coverage of the cyanobacterial phylum using diversity-driven genome sequencing.</title>
        <authorList>
            <person name="Shih P.M."/>
            <person name="Wu D."/>
            <person name="Latifi A."/>
            <person name="Axen S.D."/>
            <person name="Fewer D.P."/>
            <person name="Talla E."/>
            <person name="Calteau A."/>
            <person name="Cai F."/>
            <person name="Tandeau de Marsac N."/>
            <person name="Rippka R."/>
            <person name="Herdman M."/>
            <person name="Sivonen K."/>
            <person name="Coursin T."/>
            <person name="Laurent T."/>
            <person name="Goodwin L."/>
            <person name="Nolan M."/>
            <person name="Davenport K.W."/>
            <person name="Han C.S."/>
            <person name="Rubin E.M."/>
            <person name="Eisen J.A."/>
            <person name="Woyke T."/>
            <person name="Gugger M."/>
            <person name="Kerfeld C.A."/>
        </authorList>
    </citation>
    <scope>NUCLEOTIDE SEQUENCE [LARGE SCALE GENOMIC DNA]</scope>
    <source>
        <strain evidence="3">ATCC 27147 / PCC 6307</strain>
    </source>
</reference>
<dbReference type="KEGG" id="cgc:Cyagr_2106"/>
<protein>
    <recommendedName>
        <fullName evidence="1">Glycosyltransferase subfamily 4-like N-terminal domain-containing protein</fullName>
    </recommendedName>
</protein>
<organism evidence="2 3">
    <name type="scientific">Cyanobium gracile (strain ATCC 27147 / PCC 6307)</name>
    <dbReference type="NCBI Taxonomy" id="292564"/>
    <lineage>
        <taxon>Bacteria</taxon>
        <taxon>Bacillati</taxon>
        <taxon>Cyanobacteriota</taxon>
        <taxon>Cyanophyceae</taxon>
        <taxon>Synechococcales</taxon>
        <taxon>Prochlorococcaceae</taxon>
        <taxon>Cyanobium</taxon>
    </lineage>
</organism>
<dbReference type="eggNOG" id="COG0438">
    <property type="taxonomic scope" value="Bacteria"/>
</dbReference>
<accession>K9P7Y2</accession>
<dbReference type="OrthoDB" id="564981at2"/>
<evidence type="ECO:0000313" key="3">
    <source>
        <dbReference type="Proteomes" id="UP000010388"/>
    </source>
</evidence>
<dbReference type="STRING" id="292564.Cyagr_2106"/>
<dbReference type="Gene3D" id="3.40.50.2000">
    <property type="entry name" value="Glycogen Phosphorylase B"/>
    <property type="match status" value="2"/>
</dbReference>
<dbReference type="Pfam" id="PF13439">
    <property type="entry name" value="Glyco_transf_4"/>
    <property type="match status" value="1"/>
</dbReference>
<dbReference type="AlphaFoldDB" id="K9P7Y2"/>
<proteinExistence type="predicted"/>
<feature type="domain" description="Glycosyltransferase subfamily 4-like N-terminal" evidence="1">
    <location>
        <begin position="60"/>
        <end position="168"/>
    </location>
</feature>
<evidence type="ECO:0000313" key="2">
    <source>
        <dbReference type="EMBL" id="AFY29225.1"/>
    </source>
</evidence>
<sequence length="373" mass="41155">MNQGLRRVFVAGSSKPWQQALFSALEDYCEVVPLNPCLTRSGWIPWPRPQPQCVLPRGAFSHREWLARLLAPMAVRRLRAAYGRADALIVTEPRFWPYALHYRRLAPLIGYHISDDYAAYSFVRLKQEALLVRHADLLFPVSKGLADALQRRYGLDAARVHVIANGIPDTWLPDTPPERPAPLPPCLPEGLRPLIGVIGVIGTRIDLLPIVAAHDALPQLRWLFVGPVHCSLPGLAHLQSSPRCRFVGALPYEELQPYFATLDAAVLPLTDGDINPCSSPVRFFSQLPTGQPILYTGTCAQIAETPRLAYHCVDGEALTATLERLAAAGFQDGRAAERHRFAMESTWPKRAAALAEALSAALVARRRAPAARS</sequence>
<evidence type="ECO:0000259" key="1">
    <source>
        <dbReference type="Pfam" id="PF13439"/>
    </source>
</evidence>
<dbReference type="SUPFAM" id="SSF53756">
    <property type="entry name" value="UDP-Glycosyltransferase/glycogen phosphorylase"/>
    <property type="match status" value="1"/>
</dbReference>
<name>K9P7Y2_CYAGP</name>